<comment type="caution">
    <text evidence="1">The sequence shown here is derived from an EMBL/GenBank/DDBJ whole genome shotgun (WGS) entry which is preliminary data.</text>
</comment>
<dbReference type="EMBL" id="JACBZT010000001">
    <property type="protein sequence ID" value="NYJ05829.1"/>
    <property type="molecule type" value="Genomic_DNA"/>
</dbReference>
<gene>
    <name evidence="1" type="ORF">GGQ55_002107</name>
</gene>
<protein>
    <submittedName>
        <fullName evidence="1">Uncharacterized protein</fullName>
    </submittedName>
</protein>
<keyword evidence="2" id="KW-1185">Reference proteome</keyword>
<accession>A0A853CFQ5</accession>
<evidence type="ECO:0000313" key="2">
    <source>
        <dbReference type="Proteomes" id="UP000541969"/>
    </source>
</evidence>
<evidence type="ECO:0000313" key="1">
    <source>
        <dbReference type="EMBL" id="NYJ05829.1"/>
    </source>
</evidence>
<dbReference type="AlphaFoldDB" id="A0A853CFQ5"/>
<dbReference type="RefSeq" id="WP_179716511.1">
    <property type="nucleotide sequence ID" value="NZ_JACBZT010000001.1"/>
</dbReference>
<dbReference type="Proteomes" id="UP000541969">
    <property type="component" value="Unassembled WGS sequence"/>
</dbReference>
<reference evidence="1 2" key="1">
    <citation type="submission" date="2020-07" db="EMBL/GenBank/DDBJ databases">
        <title>Sequencing the genomes of 1000 actinobacteria strains.</title>
        <authorList>
            <person name="Klenk H.-P."/>
        </authorList>
    </citation>
    <scope>NUCLEOTIDE SEQUENCE [LARGE SCALE GENOMIC DNA]</scope>
    <source>
        <strain evidence="1 2">DSM 104001</strain>
    </source>
</reference>
<name>A0A853CFQ5_9ACTN</name>
<sequence length="269" mass="30147">MPCPSCGATETRSRMMPGFWRCDAVVEIKPLVSAPAVAGPSAPATAERPRTRRCGTVYPYSPAEDGVTCRCGLPSVGECSECDRAVCEEHSDLWRGWRVCDRDLAKARMRSRAAAIEEERQAQAAAAAAEAERLRQRSTVLELSDEEALWLLYVPEPRTEQEIRSAVRVLQRVPADEFTALCIYVLDHSAPSTKSRQRGLRRVEGWPFAGPDYHDRSWFLTRKGDWYRTGSYGTTDAGKATKVRRLDDTEKRAIIYEMSWQQSIDSGVA</sequence>
<organism evidence="1 2">
    <name type="scientific">Petropleomorpha daqingensis</name>
    <dbReference type="NCBI Taxonomy" id="2026353"/>
    <lineage>
        <taxon>Bacteria</taxon>
        <taxon>Bacillati</taxon>
        <taxon>Actinomycetota</taxon>
        <taxon>Actinomycetes</taxon>
        <taxon>Geodermatophilales</taxon>
        <taxon>Geodermatophilaceae</taxon>
        <taxon>Petropleomorpha</taxon>
    </lineage>
</organism>
<proteinExistence type="predicted"/>